<keyword evidence="6" id="KW-0413">Isomerase</keyword>
<accession>U5QCV7</accession>
<dbReference type="GO" id="GO:0003978">
    <property type="term" value="F:UDP-glucose 4-epimerase activity"/>
    <property type="evidence" value="ECO:0007669"/>
    <property type="project" value="UniProtKB-EC"/>
</dbReference>
<dbReference type="OrthoDB" id="9771073at2"/>
<dbReference type="GO" id="GO:0033320">
    <property type="term" value="P:UDP-D-xylose biosynthetic process"/>
    <property type="evidence" value="ECO:0007669"/>
    <property type="project" value="UniProtKB-UniPathway"/>
</dbReference>
<gene>
    <name evidence="6" type="primary">galE</name>
    <name evidence="6" type="ORF">GKIL_0470</name>
</gene>
<dbReference type="KEGG" id="glj:GKIL_0470"/>
<keyword evidence="7" id="KW-1185">Reference proteome</keyword>
<organism evidence="6 7">
    <name type="scientific">Gloeobacter kilaueensis (strain ATCC BAA-2537 / CCAP 1431/1 / ULC 316 / JS1)</name>
    <dbReference type="NCBI Taxonomy" id="1183438"/>
    <lineage>
        <taxon>Bacteria</taxon>
        <taxon>Bacillati</taxon>
        <taxon>Cyanobacteriota</taxon>
        <taxon>Cyanophyceae</taxon>
        <taxon>Gloeobacterales</taxon>
        <taxon>Gloeobacteraceae</taxon>
        <taxon>Gloeobacter</taxon>
    </lineage>
</organism>
<dbReference type="EMBL" id="CP003587">
    <property type="protein sequence ID" value="AGY56716.1"/>
    <property type="molecule type" value="Genomic_DNA"/>
</dbReference>
<dbReference type="STRING" id="1183438.GKIL_0470"/>
<dbReference type="Gene3D" id="3.40.50.720">
    <property type="entry name" value="NAD(P)-binding Rossmann-like Domain"/>
    <property type="match status" value="1"/>
</dbReference>
<dbReference type="EC" id="5.1.3.2" evidence="6"/>
<keyword evidence="3" id="KW-0520">NAD</keyword>
<dbReference type="SUPFAM" id="SSF51735">
    <property type="entry name" value="NAD(P)-binding Rossmann-fold domains"/>
    <property type="match status" value="1"/>
</dbReference>
<dbReference type="HOGENOM" id="CLU_007383_4_0_3"/>
<dbReference type="Pfam" id="PF01370">
    <property type="entry name" value="Epimerase"/>
    <property type="match status" value="1"/>
</dbReference>
<feature type="domain" description="NAD-dependent epimerase/dehydratase" evidence="5">
    <location>
        <begin position="5"/>
        <end position="245"/>
    </location>
</feature>
<dbReference type="PANTHER" id="PTHR43078:SF6">
    <property type="entry name" value="UDP-GLUCURONIC ACID DECARBOXYLASE 1"/>
    <property type="match status" value="1"/>
</dbReference>
<sequence length="336" mass="37740">MTKHILITGVAGFLGSHLADALLARGHRVTGVDNLSMGSLANIAHNIDHPRFRFHQLDILDLAAFEAVAGDIDVVIHMAAFKIPRYGHRLDTLQINSRGTEYALEVARRAGAKFVFASTSDVYGNNPHVPFNEEDPIVLGSSAVARWAYAASKLYDEHLCWGYQEKYDIPCTVIRIFGSYGPRHHLSWWGGPQSVFIDQLLKNEPITLHGDGLQTRSFTFVEDTVSGFVAAAERAEANGELFNVGDDREIAIVDLARLLHELMGRPGEPELLFIPYDQIAGGRRYEDVRRRVPDNRKARRLLGFDPQVSLEEGLTRTLTWQYQVRRQQRQLLSIPS</sequence>
<dbReference type="GO" id="GO:0005737">
    <property type="term" value="C:cytoplasm"/>
    <property type="evidence" value="ECO:0007669"/>
    <property type="project" value="TreeGrafter"/>
</dbReference>
<dbReference type="eggNOG" id="COG0451">
    <property type="taxonomic scope" value="Bacteria"/>
</dbReference>
<dbReference type="UniPathway" id="UPA00796">
    <property type="reaction ID" value="UER00771"/>
</dbReference>
<dbReference type="AlphaFoldDB" id="U5QCV7"/>
<dbReference type="PRINTS" id="PR01713">
    <property type="entry name" value="NUCEPIMERASE"/>
</dbReference>
<dbReference type="RefSeq" id="WP_023171743.1">
    <property type="nucleotide sequence ID" value="NC_022600.1"/>
</dbReference>
<dbReference type="PANTHER" id="PTHR43078">
    <property type="entry name" value="UDP-GLUCURONIC ACID DECARBOXYLASE-RELATED"/>
    <property type="match status" value="1"/>
</dbReference>
<evidence type="ECO:0000256" key="2">
    <source>
        <dbReference type="ARBA" id="ARBA00022793"/>
    </source>
</evidence>
<dbReference type="PATRIC" id="fig|1183438.3.peg.468"/>
<keyword evidence="4" id="KW-0456">Lyase</keyword>
<evidence type="ECO:0000256" key="4">
    <source>
        <dbReference type="ARBA" id="ARBA00023239"/>
    </source>
</evidence>
<dbReference type="GO" id="GO:0042732">
    <property type="term" value="P:D-xylose metabolic process"/>
    <property type="evidence" value="ECO:0007669"/>
    <property type="project" value="InterPro"/>
</dbReference>
<comment type="cofactor">
    <cofactor evidence="1">
        <name>NAD(+)</name>
        <dbReference type="ChEBI" id="CHEBI:57540"/>
    </cofactor>
</comment>
<dbReference type="GO" id="GO:0070403">
    <property type="term" value="F:NAD+ binding"/>
    <property type="evidence" value="ECO:0007669"/>
    <property type="project" value="InterPro"/>
</dbReference>
<dbReference type="Proteomes" id="UP000017396">
    <property type="component" value="Chromosome"/>
</dbReference>
<evidence type="ECO:0000313" key="7">
    <source>
        <dbReference type="Proteomes" id="UP000017396"/>
    </source>
</evidence>
<dbReference type="InterPro" id="IPR036291">
    <property type="entry name" value="NAD(P)-bd_dom_sf"/>
</dbReference>
<reference evidence="6 7" key="1">
    <citation type="journal article" date="2013" name="PLoS ONE">
        <title>Cultivation and Complete Genome Sequencing of Gloeobacter kilaueensis sp. nov., from a Lava Cave in Kilauea Caldera, Hawai'i.</title>
        <authorList>
            <person name="Saw J.H."/>
            <person name="Schatz M."/>
            <person name="Brown M.V."/>
            <person name="Kunkel D.D."/>
            <person name="Foster J.S."/>
            <person name="Shick H."/>
            <person name="Christensen S."/>
            <person name="Hou S."/>
            <person name="Wan X."/>
            <person name="Donachie S.P."/>
        </authorList>
    </citation>
    <scope>NUCLEOTIDE SEQUENCE [LARGE SCALE GENOMIC DNA]</scope>
    <source>
        <strain evidence="7">JS</strain>
    </source>
</reference>
<dbReference type="GO" id="GO:0048040">
    <property type="term" value="F:UDP-glucuronate decarboxylase activity"/>
    <property type="evidence" value="ECO:0007669"/>
    <property type="project" value="TreeGrafter"/>
</dbReference>
<name>U5QCV7_GLOK1</name>
<proteinExistence type="predicted"/>
<evidence type="ECO:0000313" key="6">
    <source>
        <dbReference type="EMBL" id="AGY56716.1"/>
    </source>
</evidence>
<evidence type="ECO:0000256" key="3">
    <source>
        <dbReference type="ARBA" id="ARBA00023027"/>
    </source>
</evidence>
<keyword evidence="2" id="KW-0210">Decarboxylase</keyword>
<evidence type="ECO:0000256" key="1">
    <source>
        <dbReference type="ARBA" id="ARBA00001911"/>
    </source>
</evidence>
<dbReference type="InterPro" id="IPR001509">
    <property type="entry name" value="Epimerase_deHydtase"/>
</dbReference>
<dbReference type="InterPro" id="IPR044516">
    <property type="entry name" value="UXS-like"/>
</dbReference>
<evidence type="ECO:0000259" key="5">
    <source>
        <dbReference type="Pfam" id="PF01370"/>
    </source>
</evidence>
<protein>
    <submittedName>
        <fullName evidence="6">NAD-dependent epimerase/dehydratase</fullName>
        <ecNumber evidence="6">5.1.3.2</ecNumber>
    </submittedName>
</protein>